<dbReference type="Proteomes" id="UP000015104">
    <property type="component" value="Unassembled WGS sequence"/>
</dbReference>
<protein>
    <recommendedName>
        <fullName evidence="4">Gustatory receptor</fullName>
    </recommendedName>
</protein>
<keyword evidence="1" id="KW-1133">Transmembrane helix</keyword>
<feature type="transmembrane region" description="Helical" evidence="1">
    <location>
        <begin position="128"/>
        <end position="149"/>
    </location>
</feature>
<sequence length="444" mass="51500">MARLIMPNAVACYYRYRKNLLLEYLRNIFSFFIFSHSNDLDSYVFQLIRRTERLTIIYQVLRHGLSQSKPVTAKSFGYRKLNRWDWIIGITSLINWCRGLMLICNNNSESVAIYLGDAIFRAKDHQPLLIWLLVIYSILIIFREWILILESKGNLEVLSVWNLCLNGFTPANLKMDNINCKKLRTAIIIVSIFAYYMMLVFPLFISMLFIVPLITNPWMYKIPKLFFTSFIWSFPCSFNISFFLIGMIGFSWYLICLLSFHLYQLKNLLNMADLLNRSTATISVDRQVTLLCLLAIRRLNSFEFAVKKLRYVFFYIVIVFAFSADVYVFLGGIIRIYNDILANSLVIIGVLMLSVIGAFAIAFESFISKLDKLTIKLHQLSCKNKLSLQTASKVLELMDRATGPYNGLKIGDFVTLEKSFFILFILENISLLMLFTVNIGPLIK</sequence>
<reference evidence="2" key="2">
    <citation type="submission" date="2016-04" db="UniProtKB">
        <authorList>
            <consortium name="EnsemblMetazoa"/>
        </authorList>
    </citation>
    <scope>IDENTIFICATION</scope>
</reference>
<feature type="transmembrane region" description="Helical" evidence="1">
    <location>
        <begin position="185"/>
        <end position="210"/>
    </location>
</feature>
<evidence type="ECO:0000256" key="1">
    <source>
        <dbReference type="SAM" id="Phobius"/>
    </source>
</evidence>
<keyword evidence="1" id="KW-0472">Membrane</keyword>
<name>A0A158P599_TETUR</name>
<dbReference type="EnsemblMetazoa" id="tetur17g04170.1">
    <property type="protein sequence ID" value="tetur17g04170.1"/>
    <property type="gene ID" value="tetur17g04170"/>
</dbReference>
<dbReference type="AlphaFoldDB" id="A0A158P599"/>
<feature type="transmembrane region" description="Helical" evidence="1">
    <location>
        <begin position="420"/>
        <end position="443"/>
    </location>
</feature>
<evidence type="ECO:0000313" key="3">
    <source>
        <dbReference type="Proteomes" id="UP000015104"/>
    </source>
</evidence>
<reference evidence="3" key="1">
    <citation type="submission" date="2011-08" db="EMBL/GenBank/DDBJ databases">
        <authorList>
            <person name="Rombauts S."/>
        </authorList>
    </citation>
    <scope>NUCLEOTIDE SEQUENCE</scope>
    <source>
        <strain evidence="3">London</strain>
    </source>
</reference>
<keyword evidence="1" id="KW-0812">Transmembrane</keyword>
<keyword evidence="3" id="KW-1185">Reference proteome</keyword>
<feature type="transmembrane region" description="Helical" evidence="1">
    <location>
        <begin position="340"/>
        <end position="363"/>
    </location>
</feature>
<evidence type="ECO:0008006" key="4">
    <source>
        <dbReference type="Google" id="ProtNLM"/>
    </source>
</evidence>
<accession>A0A158P599</accession>
<organism evidence="2 3">
    <name type="scientific">Tetranychus urticae</name>
    <name type="common">Two-spotted spider mite</name>
    <dbReference type="NCBI Taxonomy" id="32264"/>
    <lineage>
        <taxon>Eukaryota</taxon>
        <taxon>Metazoa</taxon>
        <taxon>Ecdysozoa</taxon>
        <taxon>Arthropoda</taxon>
        <taxon>Chelicerata</taxon>
        <taxon>Arachnida</taxon>
        <taxon>Acari</taxon>
        <taxon>Acariformes</taxon>
        <taxon>Trombidiformes</taxon>
        <taxon>Prostigmata</taxon>
        <taxon>Eleutherengona</taxon>
        <taxon>Raphignathae</taxon>
        <taxon>Tetranychoidea</taxon>
        <taxon>Tetranychidae</taxon>
        <taxon>Tetranychus</taxon>
    </lineage>
</organism>
<evidence type="ECO:0000313" key="2">
    <source>
        <dbReference type="EnsemblMetazoa" id="tetur17g04170.1"/>
    </source>
</evidence>
<proteinExistence type="predicted"/>
<feature type="transmembrane region" description="Helical" evidence="1">
    <location>
        <begin position="312"/>
        <end position="334"/>
    </location>
</feature>
<feature type="transmembrane region" description="Helical" evidence="1">
    <location>
        <begin position="230"/>
        <end position="263"/>
    </location>
</feature>
<dbReference type="EMBL" id="CAEY01000318">
    <property type="status" value="NOT_ANNOTATED_CDS"/>
    <property type="molecule type" value="Genomic_DNA"/>
</dbReference>